<dbReference type="EMBL" id="AZBU02000006">
    <property type="protein sequence ID" value="TKR72903.1"/>
    <property type="molecule type" value="Genomic_DNA"/>
</dbReference>
<evidence type="ECO:0000256" key="2">
    <source>
        <dbReference type="SAM" id="SignalP"/>
    </source>
</evidence>
<protein>
    <recommendedName>
        <fullName evidence="5">Peptidase M12B domain-containing protein</fullName>
    </recommendedName>
</protein>
<evidence type="ECO:0008006" key="5">
    <source>
        <dbReference type="Google" id="ProtNLM"/>
    </source>
</evidence>
<proteinExistence type="predicted"/>
<accession>A0A4U5MTW0</accession>
<feature type="signal peptide" evidence="2">
    <location>
        <begin position="1"/>
        <end position="37"/>
    </location>
</feature>
<feature type="chain" id="PRO_5020454181" description="Peptidase M12B domain-containing protein" evidence="2">
    <location>
        <begin position="38"/>
        <end position="350"/>
    </location>
</feature>
<reference evidence="3 4" key="1">
    <citation type="journal article" date="2015" name="Genome Biol.">
        <title>Comparative genomics of Steinernema reveals deeply conserved gene regulatory networks.</title>
        <authorList>
            <person name="Dillman A.R."/>
            <person name="Macchietto M."/>
            <person name="Porter C.F."/>
            <person name="Rogers A."/>
            <person name="Williams B."/>
            <person name="Antoshechkin I."/>
            <person name="Lee M.M."/>
            <person name="Goodwin Z."/>
            <person name="Lu X."/>
            <person name="Lewis E.E."/>
            <person name="Goodrich-Blair H."/>
            <person name="Stock S.P."/>
            <person name="Adams B.J."/>
            <person name="Sternberg P.W."/>
            <person name="Mortazavi A."/>
        </authorList>
    </citation>
    <scope>NUCLEOTIDE SEQUENCE [LARGE SCALE GENOMIC DNA]</scope>
    <source>
        <strain evidence="3 4">ALL</strain>
    </source>
</reference>
<evidence type="ECO:0000313" key="3">
    <source>
        <dbReference type="EMBL" id="TKR72903.1"/>
    </source>
</evidence>
<dbReference type="AlphaFoldDB" id="A0A4U5MTW0"/>
<evidence type="ECO:0000313" key="4">
    <source>
        <dbReference type="Proteomes" id="UP000298663"/>
    </source>
</evidence>
<keyword evidence="2" id="KW-0732">Signal</keyword>
<organism evidence="3 4">
    <name type="scientific">Steinernema carpocapsae</name>
    <name type="common">Entomopathogenic nematode</name>
    <dbReference type="NCBI Taxonomy" id="34508"/>
    <lineage>
        <taxon>Eukaryota</taxon>
        <taxon>Metazoa</taxon>
        <taxon>Ecdysozoa</taxon>
        <taxon>Nematoda</taxon>
        <taxon>Chromadorea</taxon>
        <taxon>Rhabditida</taxon>
        <taxon>Tylenchina</taxon>
        <taxon>Panagrolaimomorpha</taxon>
        <taxon>Strongyloidoidea</taxon>
        <taxon>Steinernematidae</taxon>
        <taxon>Steinernema</taxon>
    </lineage>
</organism>
<dbReference type="Proteomes" id="UP000298663">
    <property type="component" value="Unassembled WGS sequence"/>
</dbReference>
<name>A0A4U5MTW0_STECR</name>
<sequence>MRRKALNFAGLTLPRFNIPRFSIAAALLALFVAAVSGEGTTKEHGKDEIPSFEALKNAGYKIAFFLNEVTFETNLTAAEINLLKWCNDWAREQKVVTENFQTGRLLLGYDNNYVTTDLNTNKDAVDIDSNIIYAEGNHFGLKNGISPKGENDTKKLIGVVDGREVLHTECTSKMEAPHVNMDCSREPCKKFALIYLLHYYCFSMDGYDIAYGLKGLFDTLLVILKGPITKPELPTTSVAPTTQGIIGARGELLVNEDVNATNGTDSNSTTAVELTNRSDDEEEADARKSGDSHRALHYLRHRRRGKSRRFTIYYVVAHKREKMLEQQKKESSSAASGEATSQGLRKRTSI</sequence>
<feature type="region of interest" description="Disordered" evidence="1">
    <location>
        <begin position="324"/>
        <end position="350"/>
    </location>
</feature>
<feature type="compositionally biased region" description="Polar residues" evidence="1">
    <location>
        <begin position="259"/>
        <end position="275"/>
    </location>
</feature>
<keyword evidence="4" id="KW-1185">Reference proteome</keyword>
<feature type="compositionally biased region" description="Low complexity" evidence="1">
    <location>
        <begin position="332"/>
        <end position="343"/>
    </location>
</feature>
<reference evidence="3 4" key="2">
    <citation type="journal article" date="2019" name="G3 (Bethesda)">
        <title>Hybrid Assembly of the Genome of the Entomopathogenic Nematode Steinernema carpocapsae Identifies the X-Chromosome.</title>
        <authorList>
            <person name="Serra L."/>
            <person name="Macchietto M."/>
            <person name="Macias-Munoz A."/>
            <person name="McGill C.J."/>
            <person name="Rodriguez I.M."/>
            <person name="Rodriguez B."/>
            <person name="Murad R."/>
            <person name="Mortazavi A."/>
        </authorList>
    </citation>
    <scope>NUCLEOTIDE SEQUENCE [LARGE SCALE GENOMIC DNA]</scope>
    <source>
        <strain evidence="3 4">ALL</strain>
    </source>
</reference>
<comment type="caution">
    <text evidence="3">The sequence shown here is derived from an EMBL/GenBank/DDBJ whole genome shotgun (WGS) entry which is preliminary data.</text>
</comment>
<gene>
    <name evidence="3" type="ORF">L596_020287</name>
</gene>
<feature type="region of interest" description="Disordered" evidence="1">
    <location>
        <begin position="259"/>
        <end position="293"/>
    </location>
</feature>
<evidence type="ECO:0000256" key="1">
    <source>
        <dbReference type="SAM" id="MobiDB-lite"/>
    </source>
</evidence>